<protein>
    <submittedName>
        <fullName evidence="1">Uncharacterized protein</fullName>
    </submittedName>
</protein>
<evidence type="ECO:0000313" key="2">
    <source>
        <dbReference type="Proteomes" id="UP000620559"/>
    </source>
</evidence>
<dbReference type="EMBL" id="JADEWL010000238">
    <property type="protein sequence ID" value="MBE9217018.1"/>
    <property type="molecule type" value="Genomic_DNA"/>
</dbReference>
<sequence>METSVKELAKPIIRIDRLMGEIFNNEDKDVVHFEAVVKFPDGIVTVSFPAYTRQQAIDFAHAIVKSHEPLKSLPPAYQEYRLKTKNELWEPDNYVVSSEYL</sequence>
<proteinExistence type="predicted"/>
<name>A0A8J7F796_9CYAN</name>
<dbReference type="AlphaFoldDB" id="A0A8J7F796"/>
<keyword evidence="2" id="KW-1185">Reference proteome</keyword>
<dbReference type="Proteomes" id="UP000620559">
    <property type="component" value="Unassembled WGS sequence"/>
</dbReference>
<reference evidence="1" key="1">
    <citation type="submission" date="2020-10" db="EMBL/GenBank/DDBJ databases">
        <authorList>
            <person name="Castelo-Branco R."/>
            <person name="Eusebio N."/>
            <person name="Adriana R."/>
            <person name="Vieira A."/>
            <person name="Brugerolle De Fraissinette N."/>
            <person name="Rezende De Castro R."/>
            <person name="Schneider M.P."/>
            <person name="Vasconcelos V."/>
            <person name="Leao P.N."/>
        </authorList>
    </citation>
    <scope>NUCLEOTIDE SEQUENCE</scope>
    <source>
        <strain evidence="1">LEGE 06105</strain>
    </source>
</reference>
<evidence type="ECO:0000313" key="1">
    <source>
        <dbReference type="EMBL" id="MBE9217018.1"/>
    </source>
</evidence>
<comment type="caution">
    <text evidence="1">The sequence shown here is derived from an EMBL/GenBank/DDBJ whole genome shotgun (WGS) entry which is preliminary data.</text>
</comment>
<gene>
    <name evidence="1" type="ORF">IQ247_30935</name>
</gene>
<organism evidence="1 2">
    <name type="scientific">Plectonema cf. radiosum LEGE 06105</name>
    <dbReference type="NCBI Taxonomy" id="945769"/>
    <lineage>
        <taxon>Bacteria</taxon>
        <taxon>Bacillati</taxon>
        <taxon>Cyanobacteriota</taxon>
        <taxon>Cyanophyceae</taxon>
        <taxon>Oscillatoriophycideae</taxon>
        <taxon>Oscillatoriales</taxon>
        <taxon>Microcoleaceae</taxon>
        <taxon>Plectonema</taxon>
    </lineage>
</organism>
<accession>A0A8J7F796</accession>
<dbReference type="RefSeq" id="WP_193925977.1">
    <property type="nucleotide sequence ID" value="NZ_JADEWL010000238.1"/>
</dbReference>